<dbReference type="GeneID" id="9681850"/>
<feature type="non-terminal residue" evidence="5">
    <location>
        <position position="277"/>
    </location>
</feature>
<sequence>PLGTYVSNHSSALHRLDPRLKQAWLATMLLLPQRGSLAEKSTVCLVLAFSTAAALPYRVWRPQLSVVTKVCSLIFFIAVLGSESVIPLVGPREPSAFYEGLLDIPTFKNCYYNTLFHFGPLQISQRNFSLAMSASCIAFTALQSAQLSLCTTTPEGMIWALRWYLKPLLLIGVPVDGIVFTLLFSMRFTTTVFDEIRNICLGLVSRRIEWHGLNLTACVALFGSILLQTLNTLFLTSAAVSEALCARGFDSSSGHEFSNSLSASPSRAFDCTALLAL</sequence>
<dbReference type="GO" id="GO:0005886">
    <property type="term" value="C:plasma membrane"/>
    <property type="evidence" value="ECO:0007669"/>
    <property type="project" value="UniProtKB-ARBA"/>
</dbReference>
<keyword evidence="3" id="KW-1133">Transmembrane helix</keyword>
<evidence type="ECO:0000313" key="6">
    <source>
        <dbReference type="Proteomes" id="UP000001876"/>
    </source>
</evidence>
<dbReference type="Pfam" id="PF02361">
    <property type="entry name" value="CbiQ"/>
    <property type="match status" value="1"/>
</dbReference>
<dbReference type="PANTHER" id="PTHR33514:SF13">
    <property type="entry name" value="PROTEIN ABCI12, CHLOROPLASTIC"/>
    <property type="match status" value="1"/>
</dbReference>
<keyword evidence="5" id="KW-0067">ATP-binding</keyword>
<accession>C1MLL9</accession>
<dbReference type="OMA" id="QYVLLHV"/>
<keyword evidence="2" id="KW-0812">Transmembrane</keyword>
<reference evidence="5 6" key="1">
    <citation type="journal article" date="2009" name="Science">
        <title>Green evolution and dynamic adaptations revealed by genomes of the marine picoeukaryotes Micromonas.</title>
        <authorList>
            <person name="Worden A.Z."/>
            <person name="Lee J.H."/>
            <person name="Mock T."/>
            <person name="Rouze P."/>
            <person name="Simmons M.P."/>
            <person name="Aerts A.L."/>
            <person name="Allen A.E."/>
            <person name="Cuvelier M.L."/>
            <person name="Derelle E."/>
            <person name="Everett M.V."/>
            <person name="Foulon E."/>
            <person name="Grimwood J."/>
            <person name="Gundlach H."/>
            <person name="Henrissat B."/>
            <person name="Napoli C."/>
            <person name="McDonald S.M."/>
            <person name="Parker M.S."/>
            <person name="Rombauts S."/>
            <person name="Salamov A."/>
            <person name="Von Dassow P."/>
            <person name="Badger J.H."/>
            <person name="Coutinho P.M."/>
            <person name="Demir E."/>
            <person name="Dubchak I."/>
            <person name="Gentemann C."/>
            <person name="Eikrem W."/>
            <person name="Gready J.E."/>
            <person name="John U."/>
            <person name="Lanier W."/>
            <person name="Lindquist E.A."/>
            <person name="Lucas S."/>
            <person name="Mayer K.F."/>
            <person name="Moreau H."/>
            <person name="Not F."/>
            <person name="Otillar R."/>
            <person name="Panaud O."/>
            <person name="Pangilinan J."/>
            <person name="Paulsen I."/>
            <person name="Piegu B."/>
            <person name="Poliakov A."/>
            <person name="Robbens S."/>
            <person name="Schmutz J."/>
            <person name="Toulza E."/>
            <person name="Wyss T."/>
            <person name="Zelensky A."/>
            <person name="Zhou K."/>
            <person name="Armbrust E.V."/>
            <person name="Bhattacharya D."/>
            <person name="Goodenough U.W."/>
            <person name="Van de Peer Y."/>
            <person name="Grigoriev I.V."/>
        </authorList>
    </citation>
    <scope>NUCLEOTIDE SEQUENCE [LARGE SCALE GENOMIC DNA]</scope>
    <source>
        <strain evidence="5 6">CCMP1545</strain>
    </source>
</reference>
<keyword evidence="6" id="KW-1185">Reference proteome</keyword>
<evidence type="ECO:0000256" key="3">
    <source>
        <dbReference type="ARBA" id="ARBA00022989"/>
    </source>
</evidence>
<dbReference type="CDD" id="cd16914">
    <property type="entry name" value="EcfT"/>
    <property type="match status" value="1"/>
</dbReference>
<protein>
    <submittedName>
        <fullName evidence="5">ATP-binding cassette superfamily</fullName>
    </submittedName>
</protein>
<evidence type="ECO:0000256" key="1">
    <source>
        <dbReference type="ARBA" id="ARBA00004141"/>
    </source>
</evidence>
<evidence type="ECO:0000256" key="4">
    <source>
        <dbReference type="ARBA" id="ARBA00023136"/>
    </source>
</evidence>
<dbReference type="STRING" id="564608.C1MLL9"/>
<dbReference type="GO" id="GO:0005524">
    <property type="term" value="F:ATP binding"/>
    <property type="evidence" value="ECO:0007669"/>
    <property type="project" value="UniProtKB-KW"/>
</dbReference>
<name>C1MLL9_MICPC</name>
<proteinExistence type="predicted"/>
<dbReference type="PANTHER" id="PTHR33514">
    <property type="entry name" value="PROTEIN ABCI12, CHLOROPLASTIC"/>
    <property type="match status" value="1"/>
</dbReference>
<feature type="non-terminal residue" evidence="5">
    <location>
        <position position="1"/>
    </location>
</feature>
<evidence type="ECO:0000256" key="2">
    <source>
        <dbReference type="ARBA" id="ARBA00022692"/>
    </source>
</evidence>
<dbReference type="OrthoDB" id="2019294at2759"/>
<dbReference type="AlphaFoldDB" id="C1MLL9"/>
<keyword evidence="4" id="KW-0472">Membrane</keyword>
<organism evidence="6">
    <name type="scientific">Micromonas pusilla (strain CCMP1545)</name>
    <name type="common">Picoplanktonic green alga</name>
    <dbReference type="NCBI Taxonomy" id="564608"/>
    <lineage>
        <taxon>Eukaryota</taxon>
        <taxon>Viridiplantae</taxon>
        <taxon>Chlorophyta</taxon>
        <taxon>Mamiellophyceae</taxon>
        <taxon>Mamiellales</taxon>
        <taxon>Mamiellaceae</taxon>
        <taxon>Micromonas</taxon>
    </lineage>
</organism>
<dbReference type="GO" id="GO:0009507">
    <property type="term" value="C:chloroplast"/>
    <property type="evidence" value="ECO:0007669"/>
    <property type="project" value="TreeGrafter"/>
</dbReference>
<dbReference type="RefSeq" id="XP_003056588.1">
    <property type="nucleotide sequence ID" value="XM_003056542.1"/>
</dbReference>
<dbReference type="KEGG" id="mpp:MICPUCDRAFT_4259"/>
<evidence type="ECO:0000313" key="5">
    <source>
        <dbReference type="EMBL" id="EEH59964.1"/>
    </source>
</evidence>
<dbReference type="eggNOG" id="ENOG502QTQ5">
    <property type="taxonomic scope" value="Eukaryota"/>
</dbReference>
<gene>
    <name evidence="5" type="ORF">MICPUCDRAFT_4259</name>
</gene>
<comment type="subcellular location">
    <subcellularLocation>
        <location evidence="1">Membrane</location>
        <topology evidence="1">Multi-pass membrane protein</topology>
    </subcellularLocation>
</comment>
<dbReference type="Proteomes" id="UP000001876">
    <property type="component" value="Unassembled WGS sequence"/>
</dbReference>
<dbReference type="EMBL" id="GG663736">
    <property type="protein sequence ID" value="EEH59964.1"/>
    <property type="molecule type" value="Genomic_DNA"/>
</dbReference>
<keyword evidence="5" id="KW-0547">Nucleotide-binding</keyword>
<dbReference type="InterPro" id="IPR003339">
    <property type="entry name" value="ABC/ECF_trnsptr_transmembrane"/>
</dbReference>